<keyword evidence="4" id="KW-1185">Reference proteome</keyword>
<dbReference type="RefSeq" id="WP_133803399.1">
    <property type="nucleotide sequence ID" value="NZ_SNWQ01000016.1"/>
</dbReference>
<protein>
    <submittedName>
        <fullName evidence="3">Glycogen debranching enzyme</fullName>
    </submittedName>
</protein>
<sequence>MPYLHELVTAIAAPWVVLSPRSGQLTGSGAEGVYARDRRILSRLSITVDGREPVPIHVDEPSAWTSSYAAVVGGLGGSGHDPTVTLHRIRELDGSGLRERITLVNRSQTTVEGTLVVALGTDLAGTAAVRSEAAEELPDLEPTRDGSGFHWNDSAGTRVSAVFDPAPTADGKAPGEAAWSLRVDPGQEATISITIGATFPATEGFSIEPPADRLTYADVTVDCDDARLARWVRRSLDDVAGLTLAADRGPDDAGERYLGAGPPWYLTLFGRDSLISSAMLIPVDPGLAAGTLRALARRQGTKVDPGAAEQPGKIPHELRAEVADHGSGLVLPAAYYGTHDATQLWITTLHKAWRWGMPRDEVQELLPALQGALGWIKDYADPDGDGFLEYIDESGHGLANQGWKDSVDSVQWPDGTLATAPIALCEVQGYAYAAAIAGAELLTAFDLDGADYWLDWAAAMKERFRATFWVDGYPAIALDGDKRPVAGPASNMSHLLGTGLLDPDEEAKVAALLADEHLDSGFGMRTLSSATTGFNPLGYHTGSVWPHDTAMAVQGMYAAGQVATATKYAQGLLNAAEGFAYRLPELYGGAGAGVENSPTPYPLSCRPQAWAAASAVAVVVAALGISPDVPNGLLDITPADPFPWRRLELSGIKIGERTLSVTWEDGTLTVQ</sequence>
<organism evidence="3 4">
    <name type="scientific">Kribbella caucasensis</name>
    <dbReference type="NCBI Taxonomy" id="2512215"/>
    <lineage>
        <taxon>Bacteria</taxon>
        <taxon>Bacillati</taxon>
        <taxon>Actinomycetota</taxon>
        <taxon>Actinomycetes</taxon>
        <taxon>Propionibacteriales</taxon>
        <taxon>Kribbellaceae</taxon>
        <taxon>Kribbella</taxon>
    </lineage>
</organism>
<feature type="domain" description="Putative glycogen debranching enzyme N-terminal" evidence="1">
    <location>
        <begin position="14"/>
        <end position="193"/>
    </location>
</feature>
<dbReference type="InterPro" id="IPR012341">
    <property type="entry name" value="6hp_glycosidase-like_sf"/>
</dbReference>
<dbReference type="Gene3D" id="1.50.10.10">
    <property type="match status" value="1"/>
</dbReference>
<comment type="caution">
    <text evidence="3">The sequence shown here is derived from an EMBL/GenBank/DDBJ whole genome shotgun (WGS) entry which is preliminary data.</text>
</comment>
<dbReference type="Pfam" id="PF14742">
    <property type="entry name" value="GDE_N_bis"/>
    <property type="match status" value="1"/>
</dbReference>
<dbReference type="EMBL" id="SNWQ01000016">
    <property type="protein sequence ID" value="TDO44316.1"/>
    <property type="molecule type" value="Genomic_DNA"/>
</dbReference>
<name>A0A4R6K8N2_9ACTN</name>
<evidence type="ECO:0000259" key="1">
    <source>
        <dbReference type="Pfam" id="PF14742"/>
    </source>
</evidence>
<dbReference type="AlphaFoldDB" id="A0A4R6K8N2"/>
<dbReference type="Proteomes" id="UP000295388">
    <property type="component" value="Unassembled WGS sequence"/>
</dbReference>
<dbReference type="GO" id="GO:0005975">
    <property type="term" value="P:carbohydrate metabolic process"/>
    <property type="evidence" value="ECO:0007669"/>
    <property type="project" value="InterPro"/>
</dbReference>
<evidence type="ECO:0000313" key="4">
    <source>
        <dbReference type="Proteomes" id="UP000295388"/>
    </source>
</evidence>
<gene>
    <name evidence="3" type="ORF">EV643_116128</name>
</gene>
<reference evidence="3 4" key="1">
    <citation type="submission" date="2019-03" db="EMBL/GenBank/DDBJ databases">
        <title>Genomic Encyclopedia of Type Strains, Phase III (KMG-III): the genomes of soil and plant-associated and newly described type strains.</title>
        <authorList>
            <person name="Whitman W."/>
        </authorList>
    </citation>
    <scope>NUCLEOTIDE SEQUENCE [LARGE SCALE GENOMIC DNA]</scope>
    <source>
        <strain evidence="3 4">VKM Ac-2527</strain>
    </source>
</reference>
<dbReference type="Pfam" id="PF22422">
    <property type="entry name" value="MGH1-like_GH"/>
    <property type="match status" value="1"/>
</dbReference>
<dbReference type="InterPro" id="IPR008928">
    <property type="entry name" value="6-hairpin_glycosidase_sf"/>
</dbReference>
<evidence type="ECO:0000259" key="2">
    <source>
        <dbReference type="Pfam" id="PF22422"/>
    </source>
</evidence>
<feature type="domain" description="Mannosylglycerate hydrolase MGH1-like glycoside hydrolase" evidence="2">
    <location>
        <begin position="347"/>
        <end position="576"/>
    </location>
</feature>
<dbReference type="OrthoDB" id="9759959at2"/>
<evidence type="ECO:0000313" key="3">
    <source>
        <dbReference type="EMBL" id="TDO44316.1"/>
    </source>
</evidence>
<proteinExistence type="predicted"/>
<dbReference type="InterPro" id="IPR054491">
    <property type="entry name" value="MGH1-like_GH"/>
</dbReference>
<accession>A0A4R6K8N2</accession>
<dbReference type="InterPro" id="IPR032856">
    <property type="entry name" value="GDE_N_bis"/>
</dbReference>
<dbReference type="SUPFAM" id="SSF48208">
    <property type="entry name" value="Six-hairpin glycosidases"/>
    <property type="match status" value="1"/>
</dbReference>